<keyword evidence="4" id="KW-1185">Reference proteome</keyword>
<dbReference type="InterPro" id="IPR007138">
    <property type="entry name" value="ABM_dom"/>
</dbReference>
<dbReference type="InterPro" id="IPR038762">
    <property type="entry name" value="ABM_predict"/>
</dbReference>
<organism evidence="3 4">
    <name type="scientific">Gimesia alba</name>
    <dbReference type="NCBI Taxonomy" id="2527973"/>
    <lineage>
        <taxon>Bacteria</taxon>
        <taxon>Pseudomonadati</taxon>
        <taxon>Planctomycetota</taxon>
        <taxon>Planctomycetia</taxon>
        <taxon>Planctomycetales</taxon>
        <taxon>Planctomycetaceae</taxon>
        <taxon>Gimesia</taxon>
    </lineage>
</organism>
<dbReference type="EMBL" id="CP036269">
    <property type="protein sequence ID" value="QDT42996.1"/>
    <property type="molecule type" value="Genomic_DNA"/>
</dbReference>
<name>A0A517RGJ5_9PLAN</name>
<dbReference type="OrthoDB" id="1494254at2"/>
<dbReference type="SUPFAM" id="SSF54909">
    <property type="entry name" value="Dimeric alpha+beta barrel"/>
    <property type="match status" value="1"/>
</dbReference>
<evidence type="ECO:0000313" key="3">
    <source>
        <dbReference type="EMBL" id="QDT42996.1"/>
    </source>
</evidence>
<feature type="domain" description="ABM" evidence="2">
    <location>
        <begin position="30"/>
        <end position="120"/>
    </location>
</feature>
<keyword evidence="3" id="KW-0560">Oxidoreductase</keyword>
<keyword evidence="3" id="KW-0503">Monooxygenase</keyword>
<keyword evidence="1" id="KW-1133">Transmembrane helix</keyword>
<dbReference type="GO" id="GO:0004497">
    <property type="term" value="F:monooxygenase activity"/>
    <property type="evidence" value="ECO:0007669"/>
    <property type="project" value="UniProtKB-KW"/>
</dbReference>
<dbReference type="PANTHER" id="PTHR40057:SF1">
    <property type="entry name" value="SLR1162 PROTEIN"/>
    <property type="match status" value="1"/>
</dbReference>
<evidence type="ECO:0000256" key="1">
    <source>
        <dbReference type="SAM" id="Phobius"/>
    </source>
</evidence>
<evidence type="ECO:0000313" key="4">
    <source>
        <dbReference type="Proteomes" id="UP000317171"/>
    </source>
</evidence>
<gene>
    <name evidence="3" type="ORF">Pan241w_30910</name>
</gene>
<dbReference type="Gene3D" id="3.30.70.100">
    <property type="match status" value="1"/>
</dbReference>
<keyword evidence="1" id="KW-0472">Membrane</keyword>
<dbReference type="Pfam" id="PF03992">
    <property type="entry name" value="ABM"/>
    <property type="match status" value="1"/>
</dbReference>
<dbReference type="AlphaFoldDB" id="A0A517RGJ5"/>
<evidence type="ECO:0000259" key="2">
    <source>
        <dbReference type="PROSITE" id="PS51725"/>
    </source>
</evidence>
<dbReference type="PANTHER" id="PTHR40057">
    <property type="entry name" value="SLR1162 PROTEIN"/>
    <property type="match status" value="1"/>
</dbReference>
<sequence>MLFVKFEMNELSTKLQESKGCMESINTDPVTMLVTAHPAPGNEDEWKQTLTSTIQASLKFPGHMGTTVLKQKSHSKPTYQIILRFDKQENLDNWKRSPEREHWVSRLHALEHCPPAVTHNTGLETWFEFSHHDDQHSMVHPPKYKMAIIVWIAVYVTIIPIINIIRPFTSELHFLIGSAITTTITVPLMTWVMIPALSWLLQNWLYPANADQSENNS</sequence>
<dbReference type="KEGG" id="gaz:Pan241w_30910"/>
<accession>A0A517RGJ5</accession>
<feature type="transmembrane region" description="Helical" evidence="1">
    <location>
        <begin position="172"/>
        <end position="194"/>
    </location>
</feature>
<dbReference type="Proteomes" id="UP000317171">
    <property type="component" value="Chromosome"/>
</dbReference>
<protein>
    <submittedName>
        <fullName evidence="3">Antibiotic biosynthesis monooxygenase</fullName>
    </submittedName>
</protein>
<dbReference type="PROSITE" id="PS51725">
    <property type="entry name" value="ABM"/>
    <property type="match status" value="1"/>
</dbReference>
<dbReference type="InterPro" id="IPR011008">
    <property type="entry name" value="Dimeric_a/b-barrel"/>
</dbReference>
<keyword evidence="1" id="KW-0812">Transmembrane</keyword>
<feature type="transmembrane region" description="Helical" evidence="1">
    <location>
        <begin position="146"/>
        <end position="166"/>
    </location>
</feature>
<reference evidence="3 4" key="1">
    <citation type="submission" date="2019-02" db="EMBL/GenBank/DDBJ databases">
        <title>Deep-cultivation of Planctomycetes and their phenomic and genomic characterization uncovers novel biology.</title>
        <authorList>
            <person name="Wiegand S."/>
            <person name="Jogler M."/>
            <person name="Boedeker C."/>
            <person name="Pinto D."/>
            <person name="Vollmers J."/>
            <person name="Rivas-Marin E."/>
            <person name="Kohn T."/>
            <person name="Peeters S.H."/>
            <person name="Heuer A."/>
            <person name="Rast P."/>
            <person name="Oberbeckmann S."/>
            <person name="Bunk B."/>
            <person name="Jeske O."/>
            <person name="Meyerdierks A."/>
            <person name="Storesund J.E."/>
            <person name="Kallscheuer N."/>
            <person name="Luecker S."/>
            <person name="Lage O.M."/>
            <person name="Pohl T."/>
            <person name="Merkel B.J."/>
            <person name="Hornburger P."/>
            <person name="Mueller R.-W."/>
            <person name="Bruemmer F."/>
            <person name="Labrenz M."/>
            <person name="Spormann A.M."/>
            <person name="Op den Camp H."/>
            <person name="Overmann J."/>
            <person name="Amann R."/>
            <person name="Jetten M.S.M."/>
            <person name="Mascher T."/>
            <person name="Medema M.H."/>
            <person name="Devos D.P."/>
            <person name="Kaster A.-K."/>
            <person name="Ovreas L."/>
            <person name="Rohde M."/>
            <person name="Galperin M.Y."/>
            <person name="Jogler C."/>
        </authorList>
    </citation>
    <scope>NUCLEOTIDE SEQUENCE [LARGE SCALE GENOMIC DNA]</scope>
    <source>
        <strain evidence="3 4">Pan241w</strain>
    </source>
</reference>
<proteinExistence type="predicted"/>